<evidence type="ECO:0000256" key="7">
    <source>
        <dbReference type="ARBA" id="ARBA00022723"/>
    </source>
</evidence>
<evidence type="ECO:0000256" key="11">
    <source>
        <dbReference type="PIRNR" id="PIRNR004967"/>
    </source>
</evidence>
<comment type="catalytic activity">
    <reaction evidence="10 11">
        <text>L-histidyl-[translation elongation factor 2] + S-adenosyl-L-methionine = 2-[(3S)-amino-3-carboxypropyl]-L-histidyl-[translation elongation factor 2] + S-methyl-5'-thioadenosine + H(+)</text>
        <dbReference type="Rhea" id="RHEA:36783"/>
        <dbReference type="Rhea" id="RHEA-COMP:9748"/>
        <dbReference type="Rhea" id="RHEA-COMP:9749"/>
        <dbReference type="ChEBI" id="CHEBI:15378"/>
        <dbReference type="ChEBI" id="CHEBI:17509"/>
        <dbReference type="ChEBI" id="CHEBI:29979"/>
        <dbReference type="ChEBI" id="CHEBI:59789"/>
        <dbReference type="ChEBI" id="CHEBI:73995"/>
        <dbReference type="EC" id="2.5.1.108"/>
    </reaction>
</comment>
<dbReference type="Gene3D" id="3.40.50.11850">
    <property type="entry name" value="Diphthamide synthesis DPH1/DPH2 domain 2"/>
    <property type="match status" value="1"/>
</dbReference>
<comment type="similarity">
    <text evidence="2 11">Belongs to the DPH1/DPH2 family. DPH1 subfamily.</text>
</comment>
<dbReference type="PANTHER" id="PTHR10762">
    <property type="entry name" value="DIPHTHAMIDE BIOSYNTHESIS PROTEIN"/>
    <property type="match status" value="1"/>
</dbReference>
<dbReference type="InterPro" id="IPR042263">
    <property type="entry name" value="DPH1/DPH2_1"/>
</dbReference>
<evidence type="ECO:0000256" key="6">
    <source>
        <dbReference type="ARBA" id="ARBA00022691"/>
    </source>
</evidence>
<dbReference type="GO" id="GO:0017183">
    <property type="term" value="P:protein histidyl modification to diphthamide"/>
    <property type="evidence" value="ECO:0007669"/>
    <property type="project" value="UniProtKB-UniRule"/>
</dbReference>
<accession>A0A7E6EI61</accession>
<proteinExistence type="inferred from homology"/>
<dbReference type="InterPro" id="IPR042264">
    <property type="entry name" value="DPH1/DPH2_2"/>
</dbReference>
<dbReference type="InterPro" id="IPR035435">
    <property type="entry name" value="DPH1/DPH2_euk_archaea"/>
</dbReference>
<evidence type="ECO:0000313" key="13">
    <source>
        <dbReference type="RefSeq" id="XP_036354562.1"/>
    </source>
</evidence>
<evidence type="ECO:0000256" key="5">
    <source>
        <dbReference type="ARBA" id="ARBA00022679"/>
    </source>
</evidence>
<keyword evidence="5 11" id="KW-0808">Transferase</keyword>
<evidence type="ECO:0000256" key="9">
    <source>
        <dbReference type="ARBA" id="ARBA00023014"/>
    </source>
</evidence>
<dbReference type="UniPathway" id="UPA00559"/>
<dbReference type="GO" id="GO:0046872">
    <property type="term" value="F:metal ion binding"/>
    <property type="evidence" value="ECO:0007669"/>
    <property type="project" value="UniProtKB-KW"/>
</dbReference>
<keyword evidence="9" id="KW-0411">Iron-sulfur</keyword>
<dbReference type="Pfam" id="PF01866">
    <property type="entry name" value="Diphthamide_syn"/>
    <property type="match status" value="1"/>
</dbReference>
<dbReference type="InterPro" id="IPR042265">
    <property type="entry name" value="DPH1/DPH2_3"/>
</dbReference>
<evidence type="ECO:0000256" key="2">
    <source>
        <dbReference type="ARBA" id="ARBA00010173"/>
    </source>
</evidence>
<keyword evidence="12" id="KW-1185">Reference proteome</keyword>
<protein>
    <recommendedName>
        <fullName evidence="4 11">2-(3-amino-3-carboxypropyl)histidine synthase subunit 1</fullName>
        <ecNumber evidence="3 11">2.5.1.108</ecNumber>
    </recommendedName>
</protein>
<keyword evidence="7" id="KW-0479">Metal-binding</keyword>
<evidence type="ECO:0000256" key="10">
    <source>
        <dbReference type="ARBA" id="ARBA00048403"/>
    </source>
</evidence>
<keyword evidence="8" id="KW-0408">Iron</keyword>
<comment type="pathway">
    <text evidence="1 11">Protein modification; peptidyl-diphthamide biosynthesis.</text>
</comment>
<dbReference type="InterPro" id="IPR016435">
    <property type="entry name" value="DPH1/DPH2"/>
</dbReference>
<evidence type="ECO:0000256" key="3">
    <source>
        <dbReference type="ARBA" id="ARBA00012221"/>
    </source>
</evidence>
<name>A0A7E6EI61_9MOLL</name>
<evidence type="ECO:0000256" key="8">
    <source>
        <dbReference type="ARBA" id="ARBA00023004"/>
    </source>
</evidence>
<reference evidence="13" key="1">
    <citation type="submission" date="2025-08" db="UniProtKB">
        <authorList>
            <consortium name="RefSeq"/>
        </authorList>
    </citation>
    <scope>IDENTIFICATION</scope>
</reference>
<dbReference type="Proteomes" id="UP000515154">
    <property type="component" value="Unplaced"/>
</dbReference>
<dbReference type="Gene3D" id="3.40.50.11860">
    <property type="entry name" value="Diphthamide synthesis DPH1/DPH2 domain 3"/>
    <property type="match status" value="1"/>
</dbReference>
<dbReference type="SFLD" id="SFLDS00032">
    <property type="entry name" value="Radical_SAM_3-amino-3-carboxyp"/>
    <property type="match status" value="1"/>
</dbReference>
<evidence type="ECO:0000313" key="12">
    <source>
        <dbReference type="Proteomes" id="UP000515154"/>
    </source>
</evidence>
<sequence length="315" mass="35024">MSNFELPENYNFEIEKTLWRIRELSARTVALQMPEGLFLFACTIVDILERVIIMADVIYGACCVDDLTAESLGVDLLVHYGHSCLGGICLATLVSVSQMSSVRLLYVFVDIAFDIAHLVDTLQANFSPRERIALKTCLPLYNIVLPREKPLSSCEVLGCTAPRLEDLDLIMSVLHSFPYVGDGRFHSEALMIANPRLPLYKLGGLISCSYSPYTRTLTREYYDYAQMMSVRGKDIELASSAHTFGLVLGTLGRQGSLKVLQCLAQTFEKARRSFVLVLISELSPTRMAHFGDAIDAYVCHVHSQMGTGCLSSSFH</sequence>
<dbReference type="EC" id="2.5.1.108" evidence="3 11"/>
<dbReference type="GO" id="GO:0090560">
    <property type="term" value="F:2-(3-amino-3-carboxypropyl)histidine synthase activity"/>
    <property type="evidence" value="ECO:0007669"/>
    <property type="project" value="UniProtKB-UniRule"/>
</dbReference>
<dbReference type="GO" id="GO:0051539">
    <property type="term" value="F:4 iron, 4 sulfur cluster binding"/>
    <property type="evidence" value="ECO:0007669"/>
    <property type="project" value="UniProtKB-UniRule"/>
</dbReference>
<comment type="function">
    <text evidence="11">Catalyzes the first step of diphthamide biosynthesis, a post-translational modification of histidine which occurs in elongation factor 2.</text>
</comment>
<dbReference type="NCBIfam" id="TIGR00322">
    <property type="entry name" value="diphth2_R"/>
    <property type="match status" value="1"/>
</dbReference>
<dbReference type="PIRSF" id="PIRSF004967">
    <property type="entry name" value="DPH1"/>
    <property type="match status" value="1"/>
</dbReference>
<dbReference type="KEGG" id="osn:115227608"/>
<dbReference type="RefSeq" id="XP_036354562.1">
    <property type="nucleotide sequence ID" value="XM_036498669.1"/>
</dbReference>
<dbReference type="Gene3D" id="3.40.50.11840">
    <property type="entry name" value="Diphthamide synthesis DPH1/DPH2 domain 1"/>
    <property type="match status" value="1"/>
</dbReference>
<dbReference type="PANTHER" id="PTHR10762:SF1">
    <property type="entry name" value="2-(3-AMINO-3-CARBOXYPROPYL)HISTIDINE SYNTHASE SUBUNIT 1"/>
    <property type="match status" value="1"/>
</dbReference>
<keyword evidence="11" id="KW-0004">4Fe-4S</keyword>
<comment type="cofactor">
    <cofactor evidence="11">
        <name>[4Fe-4S] cluster</name>
        <dbReference type="ChEBI" id="CHEBI:49883"/>
    </cofactor>
    <text evidence="11">Binds 1 [4Fe-4S] cluster per subunit. The cluster is coordinated with 3 cysteines and an exchangeable S-adenosyl-L-methionine.</text>
</comment>
<evidence type="ECO:0000256" key="1">
    <source>
        <dbReference type="ARBA" id="ARBA00005156"/>
    </source>
</evidence>
<organism evidence="12 13">
    <name type="scientific">Octopus sinensis</name>
    <name type="common">East Asian common octopus</name>
    <dbReference type="NCBI Taxonomy" id="2607531"/>
    <lineage>
        <taxon>Eukaryota</taxon>
        <taxon>Metazoa</taxon>
        <taxon>Spiralia</taxon>
        <taxon>Lophotrochozoa</taxon>
        <taxon>Mollusca</taxon>
        <taxon>Cephalopoda</taxon>
        <taxon>Coleoidea</taxon>
        <taxon>Octopodiformes</taxon>
        <taxon>Octopoda</taxon>
        <taxon>Incirrata</taxon>
        <taxon>Octopodidae</taxon>
        <taxon>Octopus</taxon>
    </lineage>
</organism>
<evidence type="ECO:0000256" key="4">
    <source>
        <dbReference type="ARBA" id="ARBA00021915"/>
    </source>
</evidence>
<gene>
    <name evidence="13" type="primary">LOC115227608</name>
</gene>
<keyword evidence="6 11" id="KW-0949">S-adenosyl-L-methionine</keyword>
<dbReference type="AlphaFoldDB" id="A0A7E6EI61"/>